<dbReference type="InterPro" id="IPR053863">
    <property type="entry name" value="Glyoxy/Ble-like_N"/>
</dbReference>
<reference evidence="2 3" key="1">
    <citation type="submission" date="2021-08" db="EMBL/GenBank/DDBJ databases">
        <title>The genome sequence of Chitinophaga sp. B61.</title>
        <authorList>
            <person name="Zhang X."/>
        </authorList>
    </citation>
    <scope>NUCLEOTIDE SEQUENCE [LARGE SCALE GENOMIC DNA]</scope>
    <source>
        <strain evidence="2 3">B61</strain>
    </source>
</reference>
<name>A0ABS7GA54_9BACT</name>
<dbReference type="PANTHER" id="PTHR36503">
    <property type="entry name" value="BLR2520 PROTEIN"/>
    <property type="match status" value="1"/>
</dbReference>
<evidence type="ECO:0000313" key="2">
    <source>
        <dbReference type="EMBL" id="MBW8684529.1"/>
    </source>
</evidence>
<dbReference type="InterPro" id="IPR037523">
    <property type="entry name" value="VOC_core"/>
</dbReference>
<dbReference type="Proteomes" id="UP000812961">
    <property type="component" value="Unassembled WGS sequence"/>
</dbReference>
<protein>
    <submittedName>
        <fullName evidence="2">VOC family protein</fullName>
    </submittedName>
</protein>
<accession>A0ABS7GA54</accession>
<dbReference type="RefSeq" id="WP_220249749.1">
    <property type="nucleotide sequence ID" value="NZ_JAICCF010000002.1"/>
</dbReference>
<dbReference type="InterPro" id="IPR029068">
    <property type="entry name" value="Glyas_Bleomycin-R_OHBP_Dase"/>
</dbReference>
<sequence length="135" mass="15030">MVKEIFVNLPVKDLDKSKAFFTAIGFTFNAQFTNEQGACLVLSENIYAMLLVEEFFSTFIKKGIADASKVTEVINAVSVESKEKVHEVVDKALAAGAVAYNEPQDHGWMYSRAFQDLDGHLWEVLYSDPTAFPAN</sequence>
<dbReference type="SUPFAM" id="SSF54593">
    <property type="entry name" value="Glyoxalase/Bleomycin resistance protein/Dihydroxybiphenyl dioxygenase"/>
    <property type="match status" value="1"/>
</dbReference>
<evidence type="ECO:0000313" key="3">
    <source>
        <dbReference type="Proteomes" id="UP000812961"/>
    </source>
</evidence>
<evidence type="ECO:0000259" key="1">
    <source>
        <dbReference type="PROSITE" id="PS51819"/>
    </source>
</evidence>
<dbReference type="PROSITE" id="PS51819">
    <property type="entry name" value="VOC"/>
    <property type="match status" value="1"/>
</dbReference>
<comment type="caution">
    <text evidence="2">The sequence shown here is derived from an EMBL/GenBank/DDBJ whole genome shotgun (WGS) entry which is preliminary data.</text>
</comment>
<dbReference type="Gene3D" id="3.10.180.10">
    <property type="entry name" value="2,3-Dihydroxybiphenyl 1,2-Dioxygenase, domain 1"/>
    <property type="match status" value="1"/>
</dbReference>
<dbReference type="PANTHER" id="PTHR36503:SF2">
    <property type="entry name" value="BLR2408 PROTEIN"/>
    <property type="match status" value="1"/>
</dbReference>
<proteinExistence type="predicted"/>
<gene>
    <name evidence="2" type="ORF">K1Y79_09310</name>
</gene>
<dbReference type="Pfam" id="PF22677">
    <property type="entry name" value="Ble-like_N"/>
    <property type="match status" value="1"/>
</dbReference>
<feature type="domain" description="VOC" evidence="1">
    <location>
        <begin position="3"/>
        <end position="127"/>
    </location>
</feature>
<keyword evidence="3" id="KW-1185">Reference proteome</keyword>
<organism evidence="2 3">
    <name type="scientific">Chitinophaga rhizophila</name>
    <dbReference type="NCBI Taxonomy" id="2866212"/>
    <lineage>
        <taxon>Bacteria</taxon>
        <taxon>Pseudomonadati</taxon>
        <taxon>Bacteroidota</taxon>
        <taxon>Chitinophagia</taxon>
        <taxon>Chitinophagales</taxon>
        <taxon>Chitinophagaceae</taxon>
        <taxon>Chitinophaga</taxon>
    </lineage>
</organism>
<dbReference type="EMBL" id="JAICCF010000002">
    <property type="protein sequence ID" value="MBW8684529.1"/>
    <property type="molecule type" value="Genomic_DNA"/>
</dbReference>